<dbReference type="EMBL" id="CP149783">
    <property type="protein sequence ID" value="WYF46555.1"/>
    <property type="molecule type" value="Genomic_DNA"/>
</dbReference>
<organism evidence="1">
    <name type="scientific">Deinococcus sp. VB142</name>
    <dbReference type="NCBI Taxonomy" id="3112952"/>
    <lineage>
        <taxon>Bacteria</taxon>
        <taxon>Thermotogati</taxon>
        <taxon>Deinococcota</taxon>
        <taxon>Deinococci</taxon>
        <taxon>Deinococcales</taxon>
        <taxon>Deinococcaceae</taxon>
        <taxon>Deinococcus</taxon>
    </lineage>
</organism>
<accession>A0AAU6Q8D4</accession>
<reference evidence="1" key="1">
    <citation type="submission" date="2024-03" db="EMBL/GenBank/DDBJ databases">
        <title>Deinococcus weizhi sp. nov., isolated from human skin.</title>
        <authorList>
            <person name="Wei Z."/>
            <person name="Tian F."/>
            <person name="Yang C."/>
            <person name="Xin L.T."/>
            <person name="Wen Z.J."/>
            <person name="Lan K.C."/>
            <person name="Yu L."/>
            <person name="Zhe W."/>
            <person name="Dan F.D."/>
            <person name="Jun W."/>
            <person name="Rui Z."/>
            <person name="Yong X.J."/>
            <person name="Ting Y."/>
            <person name="Wei X."/>
            <person name="Xu Z.G."/>
            <person name="Xin Z."/>
            <person name="Dong F.G."/>
            <person name="Ni X.M."/>
            <person name="Zheng M.G."/>
            <person name="Chun Y."/>
            <person name="Qian W.X."/>
        </authorList>
    </citation>
    <scope>NUCLEOTIDE SEQUENCE</scope>
    <source>
        <strain evidence="1">VB142</strain>
    </source>
</reference>
<dbReference type="AlphaFoldDB" id="A0AAU6Q8D4"/>
<evidence type="ECO:0000313" key="1">
    <source>
        <dbReference type="EMBL" id="WYF46555.1"/>
    </source>
</evidence>
<gene>
    <name evidence="1" type="ORF">WDJ50_16030</name>
</gene>
<sequence length="367" mass="39897">MSLTEAIDRCDLPALIERYCGAEAVRGLGKTGGTICDPRPGMSERSASFSVWQGLGGAWMWKKRGRNSGGGTAFAFLLSLGISGSEARKVLLEFSQVEDRGPDVTERVPVAERDVLERAQEKWAMTRPVTVNAFQNFQRELKPLRSEEAAAQELHRRGLWQAAGLQAYALGGDLAFLVRGPEGRVYNVKRRRVVTQGSKYGVVFAGLGTPAWCSPGYGQAAQVLLVEGELNAAAAYHATRVGGLNLDVQGLAGADTWPFPQGLEREVWIYADPDESGERMRGRLQDLCFRMGASRVKQVPALSAGDFCDLLGQEGAGAVGEALRANSGRKTRERLWPAEYESQQAARAAPLIGETNWTPGWPMKRGT</sequence>
<proteinExistence type="predicted"/>
<dbReference type="RefSeq" id="WP_339098018.1">
    <property type="nucleotide sequence ID" value="NZ_CP149783.1"/>
</dbReference>
<evidence type="ECO:0008006" key="2">
    <source>
        <dbReference type="Google" id="ProtNLM"/>
    </source>
</evidence>
<protein>
    <recommendedName>
        <fullName evidence="2">DUF3991 domain-containing protein</fullName>
    </recommendedName>
</protein>
<name>A0AAU6Q8D4_9DEIO</name>